<gene>
    <name evidence="1" type="ORF">LTR09_004239</name>
</gene>
<dbReference type="PANTHER" id="PTHR10963:SF62">
    <property type="entry name" value="GLUCAN 1,3-BETA-GLUCOSIDASE"/>
    <property type="match status" value="1"/>
</dbReference>
<reference evidence="1" key="1">
    <citation type="submission" date="2023-04" db="EMBL/GenBank/DDBJ databases">
        <title>Black Yeasts Isolated from many extreme environments.</title>
        <authorList>
            <person name="Coleine C."/>
            <person name="Stajich J.E."/>
            <person name="Selbmann L."/>
        </authorList>
    </citation>
    <scope>NUCLEOTIDE SEQUENCE</scope>
    <source>
        <strain evidence="1">CCFEE 5312</strain>
    </source>
</reference>
<proteinExistence type="predicted"/>
<comment type="caution">
    <text evidence="1">The sequence shown here is derived from an EMBL/GenBank/DDBJ whole genome shotgun (WGS) entry which is preliminary data.</text>
</comment>
<dbReference type="Proteomes" id="UP001271007">
    <property type="component" value="Unassembled WGS sequence"/>
</dbReference>
<evidence type="ECO:0000313" key="1">
    <source>
        <dbReference type="EMBL" id="KAK3055079.1"/>
    </source>
</evidence>
<dbReference type="EMBL" id="JAWDJX010000010">
    <property type="protein sequence ID" value="KAK3055079.1"/>
    <property type="molecule type" value="Genomic_DNA"/>
</dbReference>
<name>A0AAJ0GB03_9PEZI</name>
<dbReference type="AlphaFoldDB" id="A0AAJ0GB03"/>
<dbReference type="InterPro" id="IPR050546">
    <property type="entry name" value="Glycosyl_Hydrlase_16"/>
</dbReference>
<sequence length="188" mass="21558">MSLTGDLRGNNHTYLPQGGNNIISSALHWGPDPANDNWWQNNEKLSALHSTYSGKYHTFGLEWSEKYIFTYVDTRLLQVLYTNFDKPFWAKGDFPPSTPNGTSLVDPWSQTGRDSTPFDQDFYLILNVAVGGTNNWFEDGMAGKPWVNESPTAKLDFWNARDQWYPTWDHGMEVKSVKMWQQKGHNGC</sequence>
<dbReference type="PANTHER" id="PTHR10963">
    <property type="entry name" value="GLYCOSYL HYDROLASE-RELATED"/>
    <property type="match status" value="1"/>
</dbReference>
<dbReference type="SUPFAM" id="SSF49899">
    <property type="entry name" value="Concanavalin A-like lectins/glucanases"/>
    <property type="match status" value="1"/>
</dbReference>
<organism evidence="1 2">
    <name type="scientific">Extremus antarcticus</name>
    <dbReference type="NCBI Taxonomy" id="702011"/>
    <lineage>
        <taxon>Eukaryota</taxon>
        <taxon>Fungi</taxon>
        <taxon>Dikarya</taxon>
        <taxon>Ascomycota</taxon>
        <taxon>Pezizomycotina</taxon>
        <taxon>Dothideomycetes</taxon>
        <taxon>Dothideomycetidae</taxon>
        <taxon>Mycosphaerellales</taxon>
        <taxon>Extremaceae</taxon>
        <taxon>Extremus</taxon>
    </lineage>
</organism>
<dbReference type="Gene3D" id="2.60.120.200">
    <property type="match status" value="1"/>
</dbReference>
<keyword evidence="2" id="KW-1185">Reference proteome</keyword>
<protein>
    <submittedName>
        <fullName evidence="1">Uncharacterized protein</fullName>
    </submittedName>
</protein>
<accession>A0AAJ0GB03</accession>
<evidence type="ECO:0000313" key="2">
    <source>
        <dbReference type="Proteomes" id="UP001271007"/>
    </source>
</evidence>
<dbReference type="InterPro" id="IPR013320">
    <property type="entry name" value="ConA-like_dom_sf"/>
</dbReference>